<dbReference type="EMBL" id="CP015243">
    <property type="protein sequence ID" value="ANF58513.1"/>
    <property type="molecule type" value="Genomic_DNA"/>
</dbReference>
<dbReference type="InterPro" id="IPR015943">
    <property type="entry name" value="WD40/YVTN_repeat-like_dom_sf"/>
</dbReference>
<evidence type="ECO:0000256" key="1">
    <source>
        <dbReference type="ARBA" id="ARBA00005564"/>
    </source>
</evidence>
<dbReference type="PANTHER" id="PTHR30344:SF1">
    <property type="entry name" value="6-PHOSPHOGLUCONOLACTONASE"/>
    <property type="match status" value="1"/>
</dbReference>
<dbReference type="Gene3D" id="2.130.10.10">
    <property type="entry name" value="YVTN repeat-like/Quinoprotein amine dehydrogenase"/>
    <property type="match status" value="1"/>
</dbReference>
<dbReference type="InterPro" id="IPR019405">
    <property type="entry name" value="Lactonase_7-beta_prop"/>
</dbReference>
<comment type="similarity">
    <text evidence="1">Belongs to the cycloisomerase 2 family.</text>
</comment>
<dbReference type="PANTHER" id="PTHR30344">
    <property type="entry name" value="6-PHOSPHOGLUCONOLACTONASE-RELATED"/>
    <property type="match status" value="1"/>
</dbReference>
<gene>
    <name evidence="3" type="ORF">A5892_14370</name>
</gene>
<dbReference type="InterPro" id="IPR050282">
    <property type="entry name" value="Cycloisomerase_2"/>
</dbReference>
<dbReference type="InterPro" id="IPR011048">
    <property type="entry name" value="Haem_d1_sf"/>
</dbReference>
<dbReference type="STRING" id="376489.A5892_14370"/>
<dbReference type="Proteomes" id="UP000077875">
    <property type="component" value="Chromosome"/>
</dbReference>
<dbReference type="RefSeq" id="WP_064123382.1">
    <property type="nucleotide sequence ID" value="NZ_CP015243.1"/>
</dbReference>
<dbReference type="AlphaFoldDB" id="A0A172YH40"/>
<keyword evidence="2" id="KW-0119">Carbohydrate metabolism</keyword>
<evidence type="ECO:0000313" key="3">
    <source>
        <dbReference type="EMBL" id="ANF58513.1"/>
    </source>
</evidence>
<dbReference type="GO" id="GO:0006006">
    <property type="term" value="P:glucose metabolic process"/>
    <property type="evidence" value="ECO:0007669"/>
    <property type="project" value="UniProtKB-KW"/>
</dbReference>
<keyword evidence="2" id="KW-0313">Glucose metabolism</keyword>
<dbReference type="GO" id="GO:0017057">
    <property type="term" value="F:6-phosphogluconolactonase activity"/>
    <property type="evidence" value="ECO:0007669"/>
    <property type="project" value="TreeGrafter"/>
</dbReference>
<evidence type="ECO:0000313" key="4">
    <source>
        <dbReference type="Proteomes" id="UP000077875"/>
    </source>
</evidence>
<keyword evidence="4" id="KW-1185">Reference proteome</keyword>
<dbReference type="KEGG" id="haa:A5892_14370"/>
<name>A0A172YH40_9GAMM</name>
<protein>
    <recommendedName>
        <fullName evidence="5">6-phosphogluconolactonase</fullName>
    </recommendedName>
</protein>
<proteinExistence type="inferred from homology"/>
<dbReference type="SUPFAM" id="SSF51004">
    <property type="entry name" value="C-terminal (heme d1) domain of cytochrome cd1-nitrite reductase"/>
    <property type="match status" value="1"/>
</dbReference>
<organism evidence="3 4">
    <name type="scientific">Halotalea alkalilenta</name>
    <dbReference type="NCBI Taxonomy" id="376489"/>
    <lineage>
        <taxon>Bacteria</taxon>
        <taxon>Pseudomonadati</taxon>
        <taxon>Pseudomonadota</taxon>
        <taxon>Gammaproteobacteria</taxon>
        <taxon>Oceanospirillales</taxon>
        <taxon>Halomonadaceae</taxon>
        <taxon>Halotalea</taxon>
    </lineage>
</organism>
<accession>A0A172YH40</accession>
<evidence type="ECO:0008006" key="5">
    <source>
        <dbReference type="Google" id="ProtNLM"/>
    </source>
</evidence>
<dbReference type="Pfam" id="PF10282">
    <property type="entry name" value="Lactonase"/>
    <property type="match status" value="1"/>
</dbReference>
<reference evidence="3 4" key="1">
    <citation type="submission" date="2016-04" db="EMBL/GenBank/DDBJ databases">
        <title>Complete Genome Sequence of Halotalea alkalilenta IHB B 13600.</title>
        <authorList>
            <person name="Swarnkar M.K."/>
            <person name="Sharma A."/>
            <person name="Kaushal K."/>
            <person name="Soni R."/>
            <person name="Rana S."/>
            <person name="Singh A.K."/>
            <person name="Gulati A."/>
        </authorList>
    </citation>
    <scope>NUCLEOTIDE SEQUENCE [LARGE SCALE GENOMIC DNA]</scope>
    <source>
        <strain evidence="3 4">IHB B 13600</strain>
    </source>
</reference>
<sequence length="363" mass="39239">MSERRLLIGTYTQGSSQGIHLYRFDTEGAKWQADGVIESESPSYLVATRDGRYLYAANEIGAERPGEVSALRFEAGSGEFTLLDRVSSQGADPCHLLLSPTERYLFVANYSGGSLAAFERRQDGGLNDAVQVFGFGGGSRVDPERQQAAHLHSCEISRDGRFLYACDLGNDCLYRYPLDELIEPGDNAPLDQRGFARLPLAPGSGPRMMRFGADGRFAYVIGELDGMIEVFRYAEGELESLQRISLAPPVLDDEEIVHGAAELALAPDGRFLYASNRGSRDEIVVYAVDASSGLLTLVGHQASGGRTPRHFNFIDEADGLLVGNQDSGSVVLLERSVASGRLAAPSASIAVDQPAFILSLPLR</sequence>
<evidence type="ECO:0000256" key="2">
    <source>
        <dbReference type="ARBA" id="ARBA00022526"/>
    </source>
</evidence>